<keyword evidence="6 7" id="KW-0472">Membrane</keyword>
<dbReference type="Gene3D" id="1.20.1530.20">
    <property type="match status" value="1"/>
</dbReference>
<feature type="transmembrane region" description="Helical" evidence="7">
    <location>
        <begin position="377"/>
        <end position="396"/>
    </location>
</feature>
<feature type="transmembrane region" description="Helical" evidence="7">
    <location>
        <begin position="33"/>
        <end position="51"/>
    </location>
</feature>
<dbReference type="PANTHER" id="PTHR42751:SF1">
    <property type="entry name" value="CATION_PROTON ANTIPORTER YBAL-RELATED"/>
    <property type="match status" value="1"/>
</dbReference>
<feature type="transmembrane region" description="Helical" evidence="7">
    <location>
        <begin position="6"/>
        <end position="26"/>
    </location>
</feature>
<feature type="transmembrane region" description="Helical" evidence="7">
    <location>
        <begin position="192"/>
        <end position="215"/>
    </location>
</feature>
<feature type="transmembrane region" description="Helical" evidence="7">
    <location>
        <begin position="57"/>
        <end position="76"/>
    </location>
</feature>
<dbReference type="PROSITE" id="PS51201">
    <property type="entry name" value="RCK_N"/>
    <property type="match status" value="1"/>
</dbReference>
<evidence type="ECO:0000256" key="6">
    <source>
        <dbReference type="ARBA" id="ARBA00023136"/>
    </source>
</evidence>
<feature type="transmembrane region" description="Helical" evidence="7">
    <location>
        <begin position="116"/>
        <end position="136"/>
    </location>
</feature>
<dbReference type="Gene3D" id="3.40.50.720">
    <property type="entry name" value="NAD(P)-binding Rossmann-like Domain"/>
    <property type="match status" value="1"/>
</dbReference>
<feature type="transmembrane region" description="Helical" evidence="7">
    <location>
        <begin position="235"/>
        <end position="264"/>
    </location>
</feature>
<evidence type="ECO:0000256" key="1">
    <source>
        <dbReference type="ARBA" id="ARBA00004141"/>
    </source>
</evidence>
<comment type="subcellular location">
    <subcellularLocation>
        <location evidence="1">Membrane</location>
        <topology evidence="1">Multi-pass membrane protein</topology>
    </subcellularLocation>
</comment>
<accession>A0A3A1WQL1</accession>
<dbReference type="Proteomes" id="UP000265750">
    <property type="component" value="Unassembled WGS sequence"/>
</dbReference>
<feature type="transmembrane region" description="Helical" evidence="7">
    <location>
        <begin position="88"/>
        <end position="110"/>
    </location>
</feature>
<feature type="domain" description="RCK N-terminal" evidence="8">
    <location>
        <begin position="458"/>
        <end position="574"/>
    </location>
</feature>
<dbReference type="RefSeq" id="WP_119538004.1">
    <property type="nucleotide sequence ID" value="NZ_QYRN01000001.1"/>
</dbReference>
<dbReference type="GO" id="GO:0006813">
    <property type="term" value="P:potassium ion transport"/>
    <property type="evidence" value="ECO:0007669"/>
    <property type="project" value="InterPro"/>
</dbReference>
<comment type="similarity">
    <text evidence="2">Belongs to the monovalent cation:proton antiporter 2 (CPA2) transporter (TC 2.A.37) family.</text>
</comment>
<keyword evidence="10" id="KW-1185">Reference proteome</keyword>
<dbReference type="GO" id="GO:0016020">
    <property type="term" value="C:membrane"/>
    <property type="evidence" value="ECO:0007669"/>
    <property type="project" value="UniProtKB-SubCell"/>
</dbReference>
<protein>
    <submittedName>
        <fullName evidence="9">Sodium:proton antiporter</fullName>
    </submittedName>
</protein>
<dbReference type="SUPFAM" id="SSF51735">
    <property type="entry name" value="NAD(P)-binding Rossmann-fold domains"/>
    <property type="match status" value="1"/>
</dbReference>
<organism evidence="9 10">
    <name type="scientific">Aureimonas flava</name>
    <dbReference type="NCBI Taxonomy" id="2320271"/>
    <lineage>
        <taxon>Bacteria</taxon>
        <taxon>Pseudomonadati</taxon>
        <taxon>Pseudomonadota</taxon>
        <taxon>Alphaproteobacteria</taxon>
        <taxon>Hyphomicrobiales</taxon>
        <taxon>Aurantimonadaceae</taxon>
        <taxon>Aureimonas</taxon>
    </lineage>
</organism>
<keyword evidence="5 7" id="KW-1133">Transmembrane helix</keyword>
<evidence type="ECO:0000313" key="9">
    <source>
        <dbReference type="EMBL" id="RIY03346.1"/>
    </source>
</evidence>
<dbReference type="InterPro" id="IPR003148">
    <property type="entry name" value="RCK_N"/>
</dbReference>
<name>A0A3A1WQL1_9HYPH</name>
<proteinExistence type="inferred from homology"/>
<dbReference type="PANTHER" id="PTHR42751">
    <property type="entry name" value="SODIUM/HYDROGEN EXCHANGER FAMILY/TRKA DOMAIN PROTEIN"/>
    <property type="match status" value="1"/>
</dbReference>
<evidence type="ECO:0000313" key="10">
    <source>
        <dbReference type="Proteomes" id="UP000265750"/>
    </source>
</evidence>
<gene>
    <name evidence="9" type="ORF">D3218_00840</name>
</gene>
<dbReference type="Pfam" id="PF02254">
    <property type="entry name" value="TrkA_N"/>
    <property type="match status" value="1"/>
</dbReference>
<dbReference type="GO" id="GO:0015297">
    <property type="term" value="F:antiporter activity"/>
    <property type="evidence" value="ECO:0007669"/>
    <property type="project" value="InterPro"/>
</dbReference>
<dbReference type="EMBL" id="QYRN01000001">
    <property type="protein sequence ID" value="RIY03346.1"/>
    <property type="molecule type" value="Genomic_DNA"/>
</dbReference>
<dbReference type="InterPro" id="IPR006153">
    <property type="entry name" value="Cation/H_exchanger_TM"/>
</dbReference>
<feature type="transmembrane region" description="Helical" evidence="7">
    <location>
        <begin position="342"/>
        <end position="365"/>
    </location>
</feature>
<dbReference type="Pfam" id="PF00999">
    <property type="entry name" value="Na_H_Exchanger"/>
    <property type="match status" value="1"/>
</dbReference>
<comment type="caution">
    <text evidence="9">The sequence shown here is derived from an EMBL/GenBank/DDBJ whole genome shotgun (WGS) entry which is preliminary data.</text>
</comment>
<dbReference type="InterPro" id="IPR036291">
    <property type="entry name" value="NAD(P)-bd_dom_sf"/>
</dbReference>
<evidence type="ECO:0000256" key="2">
    <source>
        <dbReference type="ARBA" id="ARBA00005551"/>
    </source>
</evidence>
<dbReference type="GO" id="GO:1902600">
    <property type="term" value="P:proton transmembrane transport"/>
    <property type="evidence" value="ECO:0007669"/>
    <property type="project" value="InterPro"/>
</dbReference>
<evidence type="ECO:0000256" key="4">
    <source>
        <dbReference type="ARBA" id="ARBA00022692"/>
    </source>
</evidence>
<reference evidence="10" key="1">
    <citation type="submission" date="2018-09" db="EMBL/GenBank/DDBJ databases">
        <authorList>
            <person name="Tuo L."/>
        </authorList>
    </citation>
    <scope>NUCLEOTIDE SEQUENCE [LARGE SCALE GENOMIC DNA]</scope>
    <source>
        <strain evidence="10">M2BS4Y-1</strain>
    </source>
</reference>
<keyword evidence="4 7" id="KW-0812">Transmembrane</keyword>
<keyword evidence="3" id="KW-0813">Transport</keyword>
<dbReference type="InterPro" id="IPR038770">
    <property type="entry name" value="Na+/solute_symporter_sf"/>
</dbReference>
<dbReference type="AlphaFoldDB" id="A0A3A1WQL1"/>
<evidence type="ECO:0000259" key="8">
    <source>
        <dbReference type="PROSITE" id="PS51201"/>
    </source>
</evidence>
<dbReference type="OrthoDB" id="9781411at2"/>
<feature type="transmembrane region" description="Helical" evidence="7">
    <location>
        <begin position="314"/>
        <end position="336"/>
    </location>
</feature>
<evidence type="ECO:0000256" key="3">
    <source>
        <dbReference type="ARBA" id="ARBA00022448"/>
    </source>
</evidence>
<evidence type="ECO:0000256" key="5">
    <source>
        <dbReference type="ARBA" id="ARBA00022989"/>
    </source>
</evidence>
<sequence>MLHDMPLIETIVAGLGLAFVFGTLANRFGISPIVGYLLAGVSVGPFTPGFVADQSLATELAELGVILLMFGVGLHFSLNDLMSVRAIALPGAMVQIACATLLGMGLAWLLGWSVGAGLVFGLALSVASTVVLLRAMQERRLIETGKGRIAVGWLIVEDLAMVLALVLLPAFATTLGGTAPSGGAGLLHDLGLGVSGVILMTIFKLCVFVMLMLLVGRRIIPWALQMTARSGSRELFRLAVLAITLAVAFGAASLFGVSLALGAFFAGMIMAESDLSHRAAEDTLPLRDAFAVLFFVSVGMLFDPRSLIQDPLPILATVLIIVLGKSIAAFVIVRAFRHPVSTALTISVSLAQIGEFSFILAELGGRLQILPPEARDLILAGAILSIMLNPILFSSIDRLRQRLDRVSPEDGAAATAAKPLQSADGRELQIQPGGVVPSHIPAGSVAIEADDLRPTALADHLVLVGYGRVGSKIAQRLAEAGRAFVVVEDADKRVARIRAAGIEAIVGNAVKAEVLEAANIAAARDIVLAFPNSFEAVAIINAARAANPAIRITARVHSGEQRERLIQAGADAVINGDEVTAEAIADHILDAPADVPLADGPILPAEGPMREAALTDGADRLP</sequence>
<evidence type="ECO:0000256" key="7">
    <source>
        <dbReference type="SAM" id="Phobius"/>
    </source>
</evidence>
<feature type="transmembrane region" description="Helical" evidence="7">
    <location>
        <begin position="148"/>
        <end position="172"/>
    </location>
</feature>